<keyword evidence="7" id="KW-0238">DNA-binding</keyword>
<keyword evidence="2" id="KW-0479">Metal-binding</keyword>
<evidence type="ECO:0000256" key="8">
    <source>
        <dbReference type="ARBA" id="ARBA00023163"/>
    </source>
</evidence>
<evidence type="ECO:0000256" key="11">
    <source>
        <dbReference type="SAM" id="MobiDB-lite"/>
    </source>
</evidence>
<evidence type="ECO:0000256" key="4">
    <source>
        <dbReference type="ARBA" id="ARBA00022771"/>
    </source>
</evidence>
<reference evidence="13" key="1">
    <citation type="journal article" date="2023" name="Mol. Phylogenet. Evol.">
        <title>Genome-scale phylogeny and comparative genomics of the fungal order Sordariales.</title>
        <authorList>
            <person name="Hensen N."/>
            <person name="Bonometti L."/>
            <person name="Westerberg I."/>
            <person name="Brannstrom I.O."/>
            <person name="Guillou S."/>
            <person name="Cros-Aarteil S."/>
            <person name="Calhoun S."/>
            <person name="Haridas S."/>
            <person name="Kuo A."/>
            <person name="Mondo S."/>
            <person name="Pangilinan J."/>
            <person name="Riley R."/>
            <person name="LaButti K."/>
            <person name="Andreopoulos B."/>
            <person name="Lipzen A."/>
            <person name="Chen C."/>
            <person name="Yan M."/>
            <person name="Daum C."/>
            <person name="Ng V."/>
            <person name="Clum A."/>
            <person name="Steindorff A."/>
            <person name="Ohm R.A."/>
            <person name="Martin F."/>
            <person name="Silar P."/>
            <person name="Natvig D.O."/>
            <person name="Lalanne C."/>
            <person name="Gautier V."/>
            <person name="Ament-Velasquez S.L."/>
            <person name="Kruys A."/>
            <person name="Hutchinson M.I."/>
            <person name="Powell A.J."/>
            <person name="Barry K."/>
            <person name="Miller A.N."/>
            <person name="Grigoriev I.V."/>
            <person name="Debuchy R."/>
            <person name="Gladieux P."/>
            <person name="Hiltunen Thoren M."/>
            <person name="Johannesson H."/>
        </authorList>
    </citation>
    <scope>NUCLEOTIDE SEQUENCE</scope>
    <source>
        <strain evidence="13">CBS 538.74</strain>
    </source>
</reference>
<gene>
    <name evidence="13" type="ORF">C8A00DRAFT_39529</name>
</gene>
<dbReference type="PANTHER" id="PTHR23235">
    <property type="entry name" value="KRUEPPEL-LIKE TRANSCRIPTION FACTOR"/>
    <property type="match status" value="1"/>
</dbReference>
<comment type="subcellular location">
    <subcellularLocation>
        <location evidence="1">Nucleus</location>
    </subcellularLocation>
</comment>
<keyword evidence="8" id="KW-0804">Transcription</keyword>
<evidence type="ECO:0000256" key="6">
    <source>
        <dbReference type="ARBA" id="ARBA00023015"/>
    </source>
</evidence>
<feature type="region of interest" description="Disordered" evidence="11">
    <location>
        <begin position="610"/>
        <end position="648"/>
    </location>
</feature>
<organism evidence="13 14">
    <name type="scientific">Chaetomidium leptoderma</name>
    <dbReference type="NCBI Taxonomy" id="669021"/>
    <lineage>
        <taxon>Eukaryota</taxon>
        <taxon>Fungi</taxon>
        <taxon>Dikarya</taxon>
        <taxon>Ascomycota</taxon>
        <taxon>Pezizomycotina</taxon>
        <taxon>Sordariomycetes</taxon>
        <taxon>Sordariomycetidae</taxon>
        <taxon>Sordariales</taxon>
        <taxon>Chaetomiaceae</taxon>
        <taxon>Chaetomidium</taxon>
    </lineage>
</organism>
<evidence type="ECO:0000256" key="2">
    <source>
        <dbReference type="ARBA" id="ARBA00022723"/>
    </source>
</evidence>
<dbReference type="FunFam" id="3.30.160.60:FF:000446">
    <property type="entry name" value="Zinc finger protein"/>
    <property type="match status" value="1"/>
</dbReference>
<evidence type="ECO:0000256" key="9">
    <source>
        <dbReference type="ARBA" id="ARBA00023242"/>
    </source>
</evidence>
<dbReference type="SMART" id="SM00355">
    <property type="entry name" value="ZnF_C2H2"/>
    <property type="match status" value="6"/>
</dbReference>
<dbReference type="PANTHER" id="PTHR23235:SF142">
    <property type="entry name" value="ZINC FINGER PROTEIN 384"/>
    <property type="match status" value="1"/>
</dbReference>
<feature type="domain" description="C2H2-type" evidence="12">
    <location>
        <begin position="513"/>
        <end position="540"/>
    </location>
</feature>
<dbReference type="FunFam" id="3.30.160.60:FF:000495">
    <property type="entry name" value="zinc finger protein 668"/>
    <property type="match status" value="1"/>
</dbReference>
<evidence type="ECO:0000313" key="13">
    <source>
        <dbReference type="EMBL" id="KAK4158145.1"/>
    </source>
</evidence>
<feature type="domain" description="C2H2-type" evidence="12">
    <location>
        <begin position="569"/>
        <end position="591"/>
    </location>
</feature>
<sequence length="648" mass="71011">MDGHYESQDRFSGNGDGFHRHSQSHASHLSFDFSSMMHAQLGPGHQAPADDAAAAAPGGAAYESHDDLCVDRCMGVGLYNGFQQFNHRGVPPPLQNRWARDNSVSRYDIPMGFNDLSMQFRTTDLAPPAPNLYPQHQWYAQQLEPCVPCTDDDCQSMADSCCDSECTMTDKCTNVACADTDDACTDQTCPARPDDAVPTSEVVSGAAALISINHSPEAPQHSFDMHEQDVAMGDMGFGLSGTPGQNYLLPSGFLPGQLGNITNHLLAAHGDTGSSDCTRPCPLDDPENYQYCHLPLWNNPGPFTQFNSVNSDFQMNRGFVECGAEIHDPESFLAHFNSQHRPYFAAGGIPNLLRTSTTPQHNHHILASTEVMSPPATPLDTSDSGRSSGTPSPLTPLSNSVEMTVDKPDASLHLRGPSIASSTDHSLDLETDEEHRCLWREEGSSGICGQIFADAEDLFKHASETHIKHAQKGAQGFRCGWDDCPRSDPGASGFPQRSKIERHMQTHIGHKPHICPTCNKGFSAKQALTQHMFIHSNEKPLVCNICHKAFRYPSALTMHQRVHSGLKPLKCPVCGKGFSESSNLSKHKRTHEVKGRFTCTVPGCDRNFHRQDQLRRHMKTHQKEGGDSRPMTSSTASLDGMFDQPPQS</sequence>
<feature type="region of interest" description="Disordered" evidence="11">
    <location>
        <begin position="1"/>
        <end position="22"/>
    </location>
</feature>
<protein>
    <recommendedName>
        <fullName evidence="12">C2H2-type domain-containing protein</fullName>
    </recommendedName>
</protein>
<evidence type="ECO:0000256" key="10">
    <source>
        <dbReference type="PROSITE-ProRule" id="PRU00042"/>
    </source>
</evidence>
<keyword evidence="9" id="KW-0539">Nucleus</keyword>
<keyword evidence="3" id="KW-0677">Repeat</keyword>
<feature type="compositionally biased region" description="Basic and acidic residues" evidence="11">
    <location>
        <begin position="610"/>
        <end position="627"/>
    </location>
</feature>
<dbReference type="PROSITE" id="PS00028">
    <property type="entry name" value="ZINC_FINGER_C2H2_1"/>
    <property type="match status" value="4"/>
</dbReference>
<dbReference type="InterPro" id="IPR013087">
    <property type="entry name" value="Znf_C2H2_type"/>
</dbReference>
<dbReference type="Pfam" id="PF00096">
    <property type="entry name" value="zf-C2H2"/>
    <property type="match status" value="4"/>
</dbReference>
<evidence type="ECO:0000256" key="3">
    <source>
        <dbReference type="ARBA" id="ARBA00022737"/>
    </source>
</evidence>
<dbReference type="SUPFAM" id="SSF57667">
    <property type="entry name" value="beta-beta-alpha zinc fingers"/>
    <property type="match status" value="3"/>
</dbReference>
<evidence type="ECO:0000256" key="5">
    <source>
        <dbReference type="ARBA" id="ARBA00022833"/>
    </source>
</evidence>
<feature type="domain" description="C2H2-type" evidence="12">
    <location>
        <begin position="541"/>
        <end position="568"/>
    </location>
</feature>
<dbReference type="GO" id="GO:0008270">
    <property type="term" value="F:zinc ion binding"/>
    <property type="evidence" value="ECO:0007669"/>
    <property type="project" value="UniProtKB-KW"/>
</dbReference>
<comment type="caution">
    <text evidence="13">The sequence shown here is derived from an EMBL/GenBank/DDBJ whole genome shotgun (WGS) entry which is preliminary data.</text>
</comment>
<dbReference type="GO" id="GO:0000981">
    <property type="term" value="F:DNA-binding transcription factor activity, RNA polymerase II-specific"/>
    <property type="evidence" value="ECO:0007669"/>
    <property type="project" value="TreeGrafter"/>
</dbReference>
<keyword evidence="4 10" id="KW-0863">Zinc-finger</keyword>
<evidence type="ECO:0000256" key="1">
    <source>
        <dbReference type="ARBA" id="ARBA00004123"/>
    </source>
</evidence>
<feature type="compositionally biased region" description="Low complexity" evidence="11">
    <location>
        <begin position="384"/>
        <end position="400"/>
    </location>
</feature>
<reference evidence="13" key="2">
    <citation type="submission" date="2023-05" db="EMBL/GenBank/DDBJ databases">
        <authorList>
            <consortium name="Lawrence Berkeley National Laboratory"/>
            <person name="Steindorff A."/>
            <person name="Hensen N."/>
            <person name="Bonometti L."/>
            <person name="Westerberg I."/>
            <person name="Brannstrom I.O."/>
            <person name="Guillou S."/>
            <person name="Cros-Aarteil S."/>
            <person name="Calhoun S."/>
            <person name="Haridas S."/>
            <person name="Kuo A."/>
            <person name="Mondo S."/>
            <person name="Pangilinan J."/>
            <person name="Riley R."/>
            <person name="Labutti K."/>
            <person name="Andreopoulos B."/>
            <person name="Lipzen A."/>
            <person name="Chen C."/>
            <person name="Yanf M."/>
            <person name="Daum C."/>
            <person name="Ng V."/>
            <person name="Clum A."/>
            <person name="Ohm R."/>
            <person name="Martin F."/>
            <person name="Silar P."/>
            <person name="Natvig D."/>
            <person name="Lalanne C."/>
            <person name="Gautier V."/>
            <person name="Ament-Velasquez S.L."/>
            <person name="Kruys A."/>
            <person name="Hutchinson M.I."/>
            <person name="Powell A.J."/>
            <person name="Barry K."/>
            <person name="Miller A.N."/>
            <person name="Grigoriev I.V."/>
            <person name="Debuchy R."/>
            <person name="Gladieux P."/>
            <person name="Thoren M.H."/>
            <person name="Johannesson H."/>
        </authorList>
    </citation>
    <scope>NUCLEOTIDE SEQUENCE</scope>
    <source>
        <strain evidence="13">CBS 538.74</strain>
    </source>
</reference>
<name>A0AAN6VX37_9PEZI</name>
<evidence type="ECO:0000256" key="7">
    <source>
        <dbReference type="ARBA" id="ARBA00023125"/>
    </source>
</evidence>
<keyword evidence="6" id="KW-0805">Transcription regulation</keyword>
<accession>A0AAN6VX37</accession>
<dbReference type="EMBL" id="MU856841">
    <property type="protein sequence ID" value="KAK4158145.1"/>
    <property type="molecule type" value="Genomic_DNA"/>
</dbReference>
<evidence type="ECO:0000259" key="12">
    <source>
        <dbReference type="PROSITE" id="PS50157"/>
    </source>
</evidence>
<feature type="region of interest" description="Disordered" evidence="11">
    <location>
        <begin position="367"/>
        <end position="401"/>
    </location>
</feature>
<keyword evidence="5" id="KW-0862">Zinc</keyword>
<dbReference type="GO" id="GO:0005634">
    <property type="term" value="C:nucleus"/>
    <property type="evidence" value="ECO:0007669"/>
    <property type="project" value="UniProtKB-SubCell"/>
</dbReference>
<dbReference type="GO" id="GO:0000978">
    <property type="term" value="F:RNA polymerase II cis-regulatory region sequence-specific DNA binding"/>
    <property type="evidence" value="ECO:0007669"/>
    <property type="project" value="TreeGrafter"/>
</dbReference>
<dbReference type="Proteomes" id="UP001302745">
    <property type="component" value="Unassembled WGS sequence"/>
</dbReference>
<dbReference type="Gene3D" id="3.30.160.60">
    <property type="entry name" value="Classic Zinc Finger"/>
    <property type="match status" value="5"/>
</dbReference>
<evidence type="ECO:0000313" key="14">
    <source>
        <dbReference type="Proteomes" id="UP001302745"/>
    </source>
</evidence>
<dbReference type="AlphaFoldDB" id="A0AAN6VX37"/>
<dbReference type="FunFam" id="3.30.160.60:FF:001009">
    <property type="entry name" value="Zinc finger protein 26"/>
    <property type="match status" value="1"/>
</dbReference>
<keyword evidence="14" id="KW-1185">Reference proteome</keyword>
<feature type="domain" description="C2H2-type" evidence="12">
    <location>
        <begin position="597"/>
        <end position="626"/>
    </location>
</feature>
<dbReference type="InterPro" id="IPR036236">
    <property type="entry name" value="Znf_C2H2_sf"/>
</dbReference>
<proteinExistence type="predicted"/>
<dbReference type="PROSITE" id="PS50157">
    <property type="entry name" value="ZINC_FINGER_C2H2_2"/>
    <property type="match status" value="4"/>
</dbReference>